<keyword evidence="3" id="KW-1185">Reference proteome</keyword>
<proteinExistence type="predicted"/>
<dbReference type="Gene3D" id="3.30.1330.40">
    <property type="entry name" value="RutC-like"/>
    <property type="match status" value="1"/>
</dbReference>
<dbReference type="InterPro" id="IPR035959">
    <property type="entry name" value="RutC-like_sf"/>
</dbReference>
<dbReference type="CDD" id="cd02199">
    <property type="entry name" value="YjgF_YER057c_UK114_like_1"/>
    <property type="match status" value="1"/>
</dbReference>
<dbReference type="SUPFAM" id="SSF55298">
    <property type="entry name" value="YjgF-like"/>
    <property type="match status" value="1"/>
</dbReference>
<accession>A0A853A532</accession>
<dbReference type="PANTHER" id="PTHR43760:SF1">
    <property type="entry name" value="ENDORIBONUCLEASE L-PSP_CHORISMATE MUTASE-LIKE DOMAIN-CONTAINING PROTEIN"/>
    <property type="match status" value="1"/>
</dbReference>
<comment type="caution">
    <text evidence="2">The sequence shown here is derived from an EMBL/GenBank/DDBJ whole genome shotgun (WGS) entry which is preliminary data.</text>
</comment>
<protein>
    <submittedName>
        <fullName evidence="2">Enamine deaminase RidA (YjgF/YER057c/UK114 family)</fullName>
    </submittedName>
</protein>
<sequence length="167" mass="16675">MSDAGAAPGTGAPAGAVERRLAEAGIALPPAPRPVAVYVPAVRTGDHVYTSGQLPMVDGRLAATGKVGGEISPERAKELAATCALNALAAVKSVVGDLDRIVRVVKVVGFVASAPDFTGQPGVVNGASELLGLALGEAGVHARSAVGVSVLPLDSPVEVEIQVEVRD</sequence>
<dbReference type="InterPro" id="IPR013813">
    <property type="entry name" value="Endoribo_LPSP/chorism_mut-like"/>
</dbReference>
<name>A0A853A532_9ACTN</name>
<reference evidence="2 3" key="1">
    <citation type="submission" date="2020-07" db="EMBL/GenBank/DDBJ databases">
        <title>Sequencing the genomes of 1000 actinobacteria strains.</title>
        <authorList>
            <person name="Klenk H.-P."/>
        </authorList>
    </citation>
    <scope>NUCLEOTIDE SEQUENCE [LARGE SCALE GENOMIC DNA]</scope>
    <source>
        <strain evidence="2 3">DSM 42178</strain>
    </source>
</reference>
<dbReference type="Proteomes" id="UP000567795">
    <property type="component" value="Unassembled WGS sequence"/>
</dbReference>
<dbReference type="RefSeq" id="WP_179814313.1">
    <property type="nucleotide sequence ID" value="NZ_JACBZD010000001.1"/>
</dbReference>
<organism evidence="2 3">
    <name type="scientific">Allostreptomyces psammosilenae</name>
    <dbReference type="NCBI Taxonomy" id="1892865"/>
    <lineage>
        <taxon>Bacteria</taxon>
        <taxon>Bacillati</taxon>
        <taxon>Actinomycetota</taxon>
        <taxon>Actinomycetes</taxon>
        <taxon>Kitasatosporales</taxon>
        <taxon>Streptomycetaceae</taxon>
        <taxon>Allostreptomyces</taxon>
    </lineage>
</organism>
<evidence type="ECO:0000313" key="3">
    <source>
        <dbReference type="Proteomes" id="UP000567795"/>
    </source>
</evidence>
<feature type="domain" description="Endoribonuclease L-PSP/chorismate mutase-like" evidence="1">
    <location>
        <begin position="18"/>
        <end position="160"/>
    </location>
</feature>
<dbReference type="AlphaFoldDB" id="A0A853A532"/>
<gene>
    <name evidence="2" type="ORF">FHU37_002545</name>
</gene>
<dbReference type="PANTHER" id="PTHR43760">
    <property type="entry name" value="ENDORIBONUCLEASE-RELATED"/>
    <property type="match status" value="1"/>
</dbReference>
<evidence type="ECO:0000259" key="1">
    <source>
        <dbReference type="Pfam" id="PF14588"/>
    </source>
</evidence>
<dbReference type="EMBL" id="JACBZD010000001">
    <property type="protein sequence ID" value="NYI05602.1"/>
    <property type="molecule type" value="Genomic_DNA"/>
</dbReference>
<dbReference type="Pfam" id="PF14588">
    <property type="entry name" value="YjgF_endoribonc"/>
    <property type="match status" value="1"/>
</dbReference>
<evidence type="ECO:0000313" key="2">
    <source>
        <dbReference type="EMBL" id="NYI05602.1"/>
    </source>
</evidence>